<dbReference type="InterPro" id="IPR017806">
    <property type="entry name" value="EgtB"/>
</dbReference>
<organism evidence="6 7">
    <name type="scientific">Gynuella sunshinyii YC6258</name>
    <dbReference type="NCBI Taxonomy" id="1445510"/>
    <lineage>
        <taxon>Bacteria</taxon>
        <taxon>Pseudomonadati</taxon>
        <taxon>Pseudomonadota</taxon>
        <taxon>Gammaproteobacteria</taxon>
        <taxon>Oceanospirillales</taxon>
        <taxon>Saccharospirillaceae</taxon>
        <taxon>Gynuella</taxon>
    </lineage>
</organism>
<dbReference type="Pfam" id="PF03781">
    <property type="entry name" value="FGE-sulfatase"/>
    <property type="match status" value="2"/>
</dbReference>
<dbReference type="InterPro" id="IPR034660">
    <property type="entry name" value="DinB/YfiT-like"/>
</dbReference>
<protein>
    <recommendedName>
        <fullName evidence="8">Ergothioneine biosynthesis protein EgtB</fullName>
    </recommendedName>
</protein>
<dbReference type="PATRIC" id="fig|1445510.3.peg.1594"/>
<dbReference type="PANTHER" id="PTHR23150">
    <property type="entry name" value="SULFATASE MODIFYING FACTOR 1, 2"/>
    <property type="match status" value="1"/>
</dbReference>
<dbReference type="OrthoDB" id="9768004at2"/>
<dbReference type="InterPro" id="IPR051043">
    <property type="entry name" value="Sulfatase_Mod_Factor_Kinase"/>
</dbReference>
<dbReference type="Proteomes" id="UP000032266">
    <property type="component" value="Chromosome"/>
</dbReference>
<evidence type="ECO:0008006" key="8">
    <source>
        <dbReference type="Google" id="ProtNLM"/>
    </source>
</evidence>
<keyword evidence="7" id="KW-1185">Reference proteome</keyword>
<keyword evidence="1" id="KW-0560">Oxidoreductase</keyword>
<dbReference type="InterPro" id="IPR005532">
    <property type="entry name" value="SUMF_dom"/>
</dbReference>
<dbReference type="SUPFAM" id="SSF56436">
    <property type="entry name" value="C-type lectin-like"/>
    <property type="match status" value="1"/>
</dbReference>
<name>A0A0C5VGE7_9GAMM</name>
<dbReference type="AlphaFoldDB" id="A0A0C5VGE7"/>
<evidence type="ECO:0000313" key="7">
    <source>
        <dbReference type="Proteomes" id="UP000032266"/>
    </source>
</evidence>
<reference evidence="6 7" key="1">
    <citation type="submission" date="2014-01" db="EMBL/GenBank/DDBJ databases">
        <title>Full genme sequencing of cellulolytic bacterium Gynuella sunshinyii YC6258T gen. nov., sp. nov.</title>
        <authorList>
            <person name="Khan H."/>
            <person name="Chung E.J."/>
            <person name="Chung Y.R."/>
        </authorList>
    </citation>
    <scope>NUCLEOTIDE SEQUENCE [LARGE SCALE GENOMIC DNA]</scope>
    <source>
        <strain evidence="6 7">YC6258</strain>
    </source>
</reference>
<dbReference type="InterPro" id="IPR042095">
    <property type="entry name" value="SUMF_sf"/>
</dbReference>
<accession>A0A0C5VGE7</accession>
<dbReference type="NCBIfam" id="TIGR03440">
    <property type="entry name" value="egtB_TIGR03440"/>
    <property type="match status" value="1"/>
</dbReference>
<dbReference type="STRING" id="1445510.YC6258_01629"/>
<gene>
    <name evidence="6" type="ORF">YC6258_01629</name>
</gene>
<evidence type="ECO:0000259" key="5">
    <source>
        <dbReference type="Pfam" id="PF12867"/>
    </source>
</evidence>
<dbReference type="PANTHER" id="PTHR23150:SF36">
    <property type="entry name" value="HERCYNINE OXYGENASE"/>
    <property type="match status" value="1"/>
</dbReference>
<dbReference type="KEGG" id="gsn:YC6258_01629"/>
<evidence type="ECO:0000256" key="3">
    <source>
        <dbReference type="ARBA" id="ARBA00037882"/>
    </source>
</evidence>
<evidence type="ECO:0000256" key="1">
    <source>
        <dbReference type="ARBA" id="ARBA00023002"/>
    </source>
</evidence>
<feature type="domain" description="Sulfatase-modifying factor enzyme-like" evidence="4">
    <location>
        <begin position="336"/>
        <end position="415"/>
    </location>
</feature>
<dbReference type="InterPro" id="IPR024775">
    <property type="entry name" value="DinB-like"/>
</dbReference>
<dbReference type="HOGENOM" id="CLU_012431_9_0_6"/>
<feature type="domain" description="Sulfatase-modifying factor enzyme-like" evidence="4">
    <location>
        <begin position="200"/>
        <end position="322"/>
    </location>
</feature>
<dbReference type="SUPFAM" id="SSF109854">
    <property type="entry name" value="DinB/YfiT-like putative metalloenzymes"/>
    <property type="match status" value="1"/>
</dbReference>
<evidence type="ECO:0000259" key="4">
    <source>
        <dbReference type="Pfam" id="PF03781"/>
    </source>
</evidence>
<comment type="pathway">
    <text evidence="3">Amino-acid biosynthesis; ergothioneine biosynthesis.</text>
</comment>
<keyword evidence="2" id="KW-0408">Iron</keyword>
<sequence length="417" mass="48438">MTDTLRLSLLQQFVAVRAATEELISNLSAEDMVVQSMPDASPTKWHLAHTTWFFEQFILKDYLSNYTEFEPDYNYLFNSYYENIGKRHARPMRGMLTRPGIDEILAYREAINETIIQLLDSHHSKHKRIEELVTLGLHHEMQHQELLMTDILHAFSLNPLLPALNPDRYDEPETSVEALSFHSFEPELTSIGAHGDEFYFDCEGPRHSVYVHPFALANRPVSNREWLDFIHDGGYQTPTLWLSDGWHQVQKEQWRAPLYWQKNEGHWQQFTLSGLLDIDADAPVCHISYFEADAFARWAGYRLVTEQEWEVAARQHSPNGNYLEAQRWRPSCSAGQGLVQLYGDVWEWTASPYSPYPGFKIAEGAVGEYNGKFMCGQYVLRGGSCVTPAMQIRPSYRNFFYPHQRWQFTGMRLAKDL</sequence>
<feature type="domain" description="DinB-like" evidence="5">
    <location>
        <begin position="12"/>
        <end position="146"/>
    </location>
</feature>
<evidence type="ECO:0000256" key="2">
    <source>
        <dbReference type="ARBA" id="ARBA00023004"/>
    </source>
</evidence>
<dbReference type="GO" id="GO:0052699">
    <property type="term" value="P:ergothioneine biosynthetic process"/>
    <property type="evidence" value="ECO:0007669"/>
    <property type="project" value="InterPro"/>
</dbReference>
<proteinExistence type="predicted"/>
<evidence type="ECO:0000313" key="6">
    <source>
        <dbReference type="EMBL" id="AJQ93677.1"/>
    </source>
</evidence>
<dbReference type="Pfam" id="PF12867">
    <property type="entry name" value="DinB_2"/>
    <property type="match status" value="1"/>
</dbReference>
<dbReference type="RefSeq" id="WP_044616397.1">
    <property type="nucleotide sequence ID" value="NZ_CP007142.1"/>
</dbReference>
<dbReference type="Gene3D" id="3.90.1580.10">
    <property type="entry name" value="paralog of FGE (formylglycine-generating enzyme)"/>
    <property type="match status" value="1"/>
</dbReference>
<dbReference type="EMBL" id="CP007142">
    <property type="protein sequence ID" value="AJQ93677.1"/>
    <property type="molecule type" value="Genomic_DNA"/>
</dbReference>
<dbReference type="InterPro" id="IPR016187">
    <property type="entry name" value="CTDL_fold"/>
</dbReference>